<dbReference type="Gene3D" id="3.20.20.80">
    <property type="entry name" value="Glycosidases"/>
    <property type="match status" value="1"/>
</dbReference>
<evidence type="ECO:0000259" key="9">
    <source>
        <dbReference type="Pfam" id="PF02838"/>
    </source>
</evidence>
<dbReference type="GO" id="GO:0016787">
    <property type="term" value="F:hydrolase activity"/>
    <property type="evidence" value="ECO:0007669"/>
    <property type="project" value="UniProtKB-KW"/>
</dbReference>
<evidence type="ECO:0000259" key="8">
    <source>
        <dbReference type="Pfam" id="PF00754"/>
    </source>
</evidence>
<evidence type="ECO:0000259" key="7">
    <source>
        <dbReference type="Pfam" id="PF00728"/>
    </source>
</evidence>
<dbReference type="Gene3D" id="3.30.379.10">
    <property type="entry name" value="Chitobiase/beta-hexosaminidase domain 2-like"/>
    <property type="match status" value="1"/>
</dbReference>
<organism evidence="10 11">
    <name type="scientific">Pontibacter saemangeumensis</name>
    <dbReference type="NCBI Taxonomy" id="1084525"/>
    <lineage>
        <taxon>Bacteria</taxon>
        <taxon>Pseudomonadati</taxon>
        <taxon>Bacteroidota</taxon>
        <taxon>Cytophagia</taxon>
        <taxon>Cytophagales</taxon>
        <taxon>Hymenobacteraceae</taxon>
        <taxon>Pontibacter</taxon>
    </lineage>
</organism>
<dbReference type="PANTHER" id="PTHR22600:SF57">
    <property type="entry name" value="BETA-N-ACETYLHEXOSAMINIDASE"/>
    <property type="match status" value="1"/>
</dbReference>
<keyword evidence="5" id="KW-0326">Glycosidase</keyword>
<dbReference type="InterPro" id="IPR015882">
    <property type="entry name" value="HEX_bac_N"/>
</dbReference>
<keyword evidence="4 10" id="KW-0378">Hydrolase</keyword>
<dbReference type="PRINTS" id="PR00738">
    <property type="entry name" value="GLHYDRLASE20"/>
</dbReference>
<dbReference type="InterPro" id="IPR017853">
    <property type="entry name" value="GH"/>
</dbReference>
<evidence type="ECO:0000256" key="5">
    <source>
        <dbReference type="ARBA" id="ARBA00023295"/>
    </source>
</evidence>
<sequence length="753" mass="83634">MKKLFFLFLLLAHVASAQEVNIIPKPASVQVKPGNFTITKNTTIAVKDKADRKTAEFLNEYLQEVYGFQLDIDKKEKKDYIRLTTRKPAKDAAAKDAYRLNVTEGGVVIEGETHAGTFHGLQSLIQLLPVEKSASLAVPMVAIADAPRFAYRGMHLDVGRHMFPVSFIKKYIDYLALHKMNYFHWHLTEDQGWRLEIKKYPKLTEVGGQRNGTIIGRFPGTGNTGKPYGGFYTQEEAREIVQYAADRHITVVPEIEMPGHASAALTSYPWLGCPGTGPYKVEETWGVFDDVYCAGKDSTFTFLEDVMDEVLAIFPSKYIHIGGDESPKANWKVCPLCQKRIKEEGLKDEHELQSYFIQRMEKYINSKGRTIIGWDEILEGGLAPNAIVMSWRGEAGGIAAAQQNHYVIMTPGSHVYLDHSQSQREDSVTIGGFTTVQKTYSYNPIPKELTAEQAKYILGAQGNVWTEYMNNPAKVEYQVFPRMTALSEVLWTAPEKKDWNDFEKRLLTQFKRYDLWGANYSKAYYDINAEVAPTPGGDGITVKMDGKKDLGKLLYSIKGKQGTQAYTSPLQLKESAQVTGLFYKGDELVDSLTLKLNINKATGKAISLKEQPSESFPGNGAFTLVDGIINEKGGRDEKSIGYSGNDLEATIDLGTAQQVSNVVVHALNTGGTYVYPPKGVEVYGSTDGKSFQPMGTTDAVAEVAGSKAIMKVDVKPATVRYVKVTVKNTQTVPEGKRGAGEKTWLYLDEIQVN</sequence>
<comment type="catalytic activity">
    <reaction evidence="1">
        <text>Hydrolysis of terminal non-reducing N-acetyl-D-hexosamine residues in N-acetyl-beta-D-hexosaminides.</text>
        <dbReference type="EC" id="3.2.1.52"/>
    </reaction>
</comment>
<feature type="signal peptide" evidence="6">
    <location>
        <begin position="1"/>
        <end position="17"/>
    </location>
</feature>
<reference evidence="11" key="1">
    <citation type="journal article" date="2019" name="Int. J. Syst. Evol. Microbiol.">
        <title>The Global Catalogue of Microorganisms (GCM) 10K type strain sequencing project: providing services to taxonomists for standard genome sequencing and annotation.</title>
        <authorList>
            <consortium name="The Broad Institute Genomics Platform"/>
            <consortium name="The Broad Institute Genome Sequencing Center for Infectious Disease"/>
            <person name="Wu L."/>
            <person name="Ma J."/>
        </authorList>
    </citation>
    <scope>NUCLEOTIDE SEQUENCE [LARGE SCALE GENOMIC DNA]</scope>
    <source>
        <strain evidence="11">JCM 17926</strain>
    </source>
</reference>
<accession>A0ABP8LN59</accession>
<dbReference type="EMBL" id="BAABHC010000014">
    <property type="protein sequence ID" value="GAA4432935.1"/>
    <property type="molecule type" value="Genomic_DNA"/>
</dbReference>
<evidence type="ECO:0000256" key="3">
    <source>
        <dbReference type="ARBA" id="ARBA00012663"/>
    </source>
</evidence>
<evidence type="ECO:0000256" key="4">
    <source>
        <dbReference type="ARBA" id="ARBA00022801"/>
    </source>
</evidence>
<dbReference type="Proteomes" id="UP001500552">
    <property type="component" value="Unassembled WGS sequence"/>
</dbReference>
<dbReference type="InterPro" id="IPR029018">
    <property type="entry name" value="Hex-like_dom2"/>
</dbReference>
<evidence type="ECO:0000313" key="10">
    <source>
        <dbReference type="EMBL" id="GAA4432935.1"/>
    </source>
</evidence>
<gene>
    <name evidence="10" type="ORF">GCM10023188_21820</name>
</gene>
<dbReference type="Pfam" id="PF02838">
    <property type="entry name" value="Glyco_hydro_20b"/>
    <property type="match status" value="1"/>
</dbReference>
<dbReference type="InterPro" id="IPR015883">
    <property type="entry name" value="Glyco_hydro_20_cat"/>
</dbReference>
<feature type="chain" id="PRO_5046302103" description="beta-N-acetylhexosaminidase" evidence="6">
    <location>
        <begin position="18"/>
        <end position="753"/>
    </location>
</feature>
<dbReference type="InterPro" id="IPR008979">
    <property type="entry name" value="Galactose-bd-like_sf"/>
</dbReference>
<feature type="domain" description="F5/8 type C" evidence="8">
    <location>
        <begin position="647"/>
        <end position="730"/>
    </location>
</feature>
<keyword evidence="11" id="KW-1185">Reference proteome</keyword>
<feature type="domain" description="Beta-hexosaminidase bacterial type N-terminal" evidence="9">
    <location>
        <begin position="20"/>
        <end position="146"/>
    </location>
</feature>
<name>A0ABP8LN59_9BACT</name>
<keyword evidence="6" id="KW-0732">Signal</keyword>
<dbReference type="EC" id="3.2.1.52" evidence="3"/>
<dbReference type="RefSeq" id="WP_345158995.1">
    <property type="nucleotide sequence ID" value="NZ_BAABHC010000014.1"/>
</dbReference>
<dbReference type="Pfam" id="PF00754">
    <property type="entry name" value="F5_F8_type_C"/>
    <property type="match status" value="1"/>
</dbReference>
<dbReference type="SUPFAM" id="SSF55545">
    <property type="entry name" value="beta-N-acetylhexosaminidase-like domain"/>
    <property type="match status" value="1"/>
</dbReference>
<comment type="caution">
    <text evidence="10">The sequence shown here is derived from an EMBL/GenBank/DDBJ whole genome shotgun (WGS) entry which is preliminary data.</text>
</comment>
<dbReference type="InterPro" id="IPR000421">
    <property type="entry name" value="FA58C"/>
</dbReference>
<dbReference type="PANTHER" id="PTHR22600">
    <property type="entry name" value="BETA-HEXOSAMINIDASE"/>
    <property type="match status" value="1"/>
</dbReference>
<protein>
    <recommendedName>
        <fullName evidence="3">beta-N-acetylhexosaminidase</fullName>
        <ecNumber evidence="3">3.2.1.52</ecNumber>
    </recommendedName>
</protein>
<dbReference type="SUPFAM" id="SSF49785">
    <property type="entry name" value="Galactose-binding domain-like"/>
    <property type="match status" value="1"/>
</dbReference>
<evidence type="ECO:0000256" key="2">
    <source>
        <dbReference type="ARBA" id="ARBA00006285"/>
    </source>
</evidence>
<dbReference type="Gene3D" id="2.60.120.260">
    <property type="entry name" value="Galactose-binding domain-like"/>
    <property type="match status" value="1"/>
</dbReference>
<dbReference type="InterPro" id="IPR025705">
    <property type="entry name" value="Beta_hexosaminidase_sua/sub"/>
</dbReference>
<proteinExistence type="inferred from homology"/>
<comment type="similarity">
    <text evidence="2">Belongs to the glycosyl hydrolase 20 family.</text>
</comment>
<dbReference type="Pfam" id="PF00728">
    <property type="entry name" value="Glyco_hydro_20"/>
    <property type="match status" value="1"/>
</dbReference>
<evidence type="ECO:0000313" key="11">
    <source>
        <dbReference type="Proteomes" id="UP001500552"/>
    </source>
</evidence>
<evidence type="ECO:0000256" key="6">
    <source>
        <dbReference type="SAM" id="SignalP"/>
    </source>
</evidence>
<evidence type="ECO:0000256" key="1">
    <source>
        <dbReference type="ARBA" id="ARBA00001231"/>
    </source>
</evidence>
<feature type="domain" description="Glycoside hydrolase family 20 catalytic" evidence="7">
    <location>
        <begin position="149"/>
        <end position="493"/>
    </location>
</feature>
<dbReference type="SUPFAM" id="SSF51445">
    <property type="entry name" value="(Trans)glycosidases"/>
    <property type="match status" value="1"/>
</dbReference>
<dbReference type="CDD" id="cd06563">
    <property type="entry name" value="GH20_chitobiase-like"/>
    <property type="match status" value="1"/>
</dbReference>